<dbReference type="OrthoDB" id="6147533at2759"/>
<sequence length="678" mass="78478">METGYDNEALIKFFKEGLPDSLVNKIMLRSEEAPTTLDEWFSLSICYDNQYKFAMAQKKKRMEKETVKPKIQRKEKEVTIGRLSKSDKHISKDCPLKKQTNQAPPIKAMVLEQGEAEQEEIFDLMGKEAKLNRHSMHMPFTYNVRTEIVEGKALIDSGAGGRFISEEEAQHIKKPWTKLIKPIKVYNVDGTRNKTGWITHSITLDINIGERSMKETFLISGHQLGNGSRSVQTAEKDFSLESYARKEDSDEIRINAKLSTSQVLAQAHKTKAKSLEELIPPYIADYKDRFEKKKAEQLPPSQLYDHAIDLKPDFKPKDCKVYLLSPKEQEEQDKFLDENLRKGYIRLSKSPIASPFFFVAKKEYPLPLVTDLINKLKNAKVFTKLDLWNGYNNIRIKNGDQWKAVFKTPRGLFELMDMFFGLMNSPATFQAFMNDILKDFIDERWCVVYMDDILIFSDDLELHRLCTRRLLECLWENNLFLKPEKCKFEVTRILFLGLIITPGHTQMDPTKLAGIAEWEVPKMVKGVRSFLGFTNFYRKFIGKYAELAWPLHNLMKKTSTFEWTKRCQITFDVLKAKFLQQPILKMPDDTQPFMIEADASKWVTGAVLRQRGSDGELHPCGYISHAFMPTERNYEIYNQELLAIVNALKAWQHYLLGAPHPVTILSNHKNLTSALHRS</sequence>
<dbReference type="GO" id="GO:0003824">
    <property type="term" value="F:catalytic activity"/>
    <property type="evidence" value="ECO:0007669"/>
    <property type="project" value="UniProtKB-KW"/>
</dbReference>
<evidence type="ECO:0000256" key="1">
    <source>
        <dbReference type="ARBA" id="ARBA00023268"/>
    </source>
</evidence>
<dbReference type="PANTHER" id="PTHR37984">
    <property type="entry name" value="PROTEIN CBG26694"/>
    <property type="match status" value="1"/>
</dbReference>
<dbReference type="InterPro" id="IPR043502">
    <property type="entry name" value="DNA/RNA_pol_sf"/>
</dbReference>
<dbReference type="EMBL" id="AWSO01001762">
    <property type="protein sequence ID" value="ESK82868.1"/>
    <property type="molecule type" value="Genomic_DNA"/>
</dbReference>
<dbReference type="InterPro" id="IPR043128">
    <property type="entry name" value="Rev_trsase/Diguanyl_cyclase"/>
</dbReference>
<dbReference type="Gene3D" id="3.10.10.10">
    <property type="entry name" value="HIV Type 1 Reverse Transcriptase, subunit A, domain 1"/>
    <property type="match status" value="1"/>
</dbReference>
<dbReference type="AlphaFoldDB" id="V2W7R9"/>
<dbReference type="CDD" id="cd09274">
    <property type="entry name" value="RNase_HI_RT_Ty3"/>
    <property type="match status" value="1"/>
</dbReference>
<dbReference type="SUPFAM" id="SSF56672">
    <property type="entry name" value="DNA/RNA polymerases"/>
    <property type="match status" value="1"/>
</dbReference>
<evidence type="ECO:0000259" key="2">
    <source>
        <dbReference type="PROSITE" id="PS50878"/>
    </source>
</evidence>
<protein>
    <recommendedName>
        <fullName evidence="2">Reverse transcriptase domain-containing protein</fullName>
    </recommendedName>
</protein>
<keyword evidence="1" id="KW-0511">Multifunctional enzyme</keyword>
<dbReference type="FunFam" id="3.30.70.270:FF:000020">
    <property type="entry name" value="Transposon Tf2-6 polyprotein-like Protein"/>
    <property type="match status" value="1"/>
</dbReference>
<dbReference type="Pfam" id="PF17919">
    <property type="entry name" value="RT_RNaseH_2"/>
    <property type="match status" value="1"/>
</dbReference>
<evidence type="ECO:0000313" key="3">
    <source>
        <dbReference type="EMBL" id="ESK82868.1"/>
    </source>
</evidence>
<accession>V2W7R9</accession>
<reference evidence="3 4" key="1">
    <citation type="journal article" date="2014" name="BMC Genomics">
        <title>Genome and secretome analysis of the hemibiotrophic fungal pathogen, Moniliophthora roreri, which causes frosty pod rot disease of cacao: mechanisms of the biotrophic and necrotrophic phases.</title>
        <authorList>
            <person name="Meinhardt L.W."/>
            <person name="Costa G.G.L."/>
            <person name="Thomazella D.P.T."/>
            <person name="Teixeira P.J.P.L."/>
            <person name="Carazzolle M.F."/>
            <person name="Schuster S.C."/>
            <person name="Carlson J.E."/>
            <person name="Guiltinan M.J."/>
            <person name="Mieczkowski P."/>
            <person name="Farmer A."/>
            <person name="Ramaraj T."/>
            <person name="Crozier J."/>
            <person name="Davis R.E."/>
            <person name="Shao J."/>
            <person name="Melnick R.L."/>
            <person name="Pereira G.A.G."/>
            <person name="Bailey B.A."/>
        </authorList>
    </citation>
    <scope>NUCLEOTIDE SEQUENCE [LARGE SCALE GENOMIC DNA]</scope>
    <source>
        <strain evidence="3 4">MCA 2997</strain>
    </source>
</reference>
<dbReference type="CDD" id="cd00303">
    <property type="entry name" value="retropepsin_like"/>
    <property type="match status" value="1"/>
</dbReference>
<dbReference type="Gene3D" id="3.30.70.270">
    <property type="match status" value="2"/>
</dbReference>
<dbReference type="CDD" id="cd01647">
    <property type="entry name" value="RT_LTR"/>
    <property type="match status" value="1"/>
</dbReference>
<dbReference type="PROSITE" id="PS50878">
    <property type="entry name" value="RT_POL"/>
    <property type="match status" value="1"/>
</dbReference>
<comment type="caution">
    <text evidence="3">The sequence shown here is derived from an EMBL/GenBank/DDBJ whole genome shotgun (WGS) entry which is preliminary data.</text>
</comment>
<keyword evidence="4" id="KW-1185">Reference proteome</keyword>
<dbReference type="HOGENOM" id="CLU_000384_19_1_1"/>
<dbReference type="Pfam" id="PF00078">
    <property type="entry name" value="RVT_1"/>
    <property type="match status" value="1"/>
</dbReference>
<evidence type="ECO:0000313" key="4">
    <source>
        <dbReference type="Proteomes" id="UP000017559"/>
    </source>
</evidence>
<dbReference type="Proteomes" id="UP000017559">
    <property type="component" value="Unassembled WGS sequence"/>
</dbReference>
<dbReference type="InterPro" id="IPR041577">
    <property type="entry name" value="RT_RNaseH_2"/>
</dbReference>
<organism evidence="3 4">
    <name type="scientific">Moniliophthora roreri (strain MCA 2997)</name>
    <name type="common">Cocoa frosty pod rot fungus</name>
    <name type="synonym">Crinipellis roreri</name>
    <dbReference type="NCBI Taxonomy" id="1381753"/>
    <lineage>
        <taxon>Eukaryota</taxon>
        <taxon>Fungi</taxon>
        <taxon>Dikarya</taxon>
        <taxon>Basidiomycota</taxon>
        <taxon>Agaricomycotina</taxon>
        <taxon>Agaricomycetes</taxon>
        <taxon>Agaricomycetidae</taxon>
        <taxon>Agaricales</taxon>
        <taxon>Marasmiineae</taxon>
        <taxon>Marasmiaceae</taxon>
        <taxon>Moniliophthora</taxon>
    </lineage>
</organism>
<dbReference type="KEGG" id="mrr:Moror_1400"/>
<gene>
    <name evidence="3" type="ORF">Moror_1400</name>
</gene>
<name>V2W7R9_MONRO</name>
<dbReference type="InterPro" id="IPR050951">
    <property type="entry name" value="Retrovirus_Pol_polyprotein"/>
</dbReference>
<dbReference type="PANTHER" id="PTHR37984:SF5">
    <property type="entry name" value="PROTEIN NYNRIN-LIKE"/>
    <property type="match status" value="1"/>
</dbReference>
<proteinExistence type="predicted"/>
<feature type="domain" description="Reverse transcriptase" evidence="2">
    <location>
        <begin position="292"/>
        <end position="500"/>
    </location>
</feature>
<dbReference type="InterPro" id="IPR000477">
    <property type="entry name" value="RT_dom"/>
</dbReference>